<accession>A0ABU9BQ22</accession>
<proteinExistence type="predicted"/>
<dbReference type="InterPro" id="IPR029058">
    <property type="entry name" value="AB_hydrolase_fold"/>
</dbReference>
<sequence length="390" mass="43493">MPLHRHVFFIAGFDPKSPRYYHRLYRELAAHRPPGAEGTEHGPVQVGERRRLNDWADEWEVHWPQAGAAPLRTRYTLLRWDDIVRAHWERTAANVWRDHWNFYVDGARQGFFGRAWRASRLNWFFIVFPLCLALLLAGCWAVAAWLLCAIVAVPTPVGSVAVGVASALAGWWTWRRLSHRTGTDWLMRLYGFSHAQAAGRVATLDVRVDAMASMMAEAMRTNAPAQEVLVVGHSTGATLAASALSRALALSPSPGPQGPALGLLTLGHCTPLVYYFATARILRNELDALTDHPDLTWVDYTAPADWAGCGQIDPWHRPGRARLQRLSPRFPKILTAGHYQSLKRNRLALHMQYLKPSDHAGRYDLLAFTAGPGTLRGRHPPAPAASPHSS</sequence>
<evidence type="ECO:0000313" key="3">
    <source>
        <dbReference type="Proteomes" id="UP001371218"/>
    </source>
</evidence>
<protein>
    <recommendedName>
        <fullName evidence="4">Alpha/beta hydrolase</fullName>
    </recommendedName>
</protein>
<name>A0ABU9BQ22_9BURK</name>
<keyword evidence="1" id="KW-0812">Transmembrane</keyword>
<gene>
    <name evidence="2" type="ORF">AACH06_14660</name>
</gene>
<keyword evidence="3" id="KW-1185">Reference proteome</keyword>
<evidence type="ECO:0000313" key="2">
    <source>
        <dbReference type="EMBL" id="MEK8032065.1"/>
    </source>
</evidence>
<feature type="transmembrane region" description="Helical" evidence="1">
    <location>
        <begin position="153"/>
        <end position="174"/>
    </location>
</feature>
<keyword evidence="1" id="KW-0472">Membrane</keyword>
<evidence type="ECO:0000256" key="1">
    <source>
        <dbReference type="SAM" id="Phobius"/>
    </source>
</evidence>
<keyword evidence="1" id="KW-1133">Transmembrane helix</keyword>
<dbReference type="RefSeq" id="WP_341426477.1">
    <property type="nucleotide sequence ID" value="NZ_JBBUTG010000008.1"/>
</dbReference>
<reference evidence="2 3" key="1">
    <citation type="submission" date="2024-04" db="EMBL/GenBank/DDBJ databases">
        <title>Novel species of the genus Ideonella isolated from streams.</title>
        <authorList>
            <person name="Lu H."/>
        </authorList>
    </citation>
    <scope>NUCLEOTIDE SEQUENCE [LARGE SCALE GENOMIC DNA]</scope>
    <source>
        <strain evidence="2 3">DXS29W</strain>
    </source>
</reference>
<organism evidence="2 3">
    <name type="scientific">Ideonella lacteola</name>
    <dbReference type="NCBI Taxonomy" id="2984193"/>
    <lineage>
        <taxon>Bacteria</taxon>
        <taxon>Pseudomonadati</taxon>
        <taxon>Pseudomonadota</taxon>
        <taxon>Betaproteobacteria</taxon>
        <taxon>Burkholderiales</taxon>
        <taxon>Sphaerotilaceae</taxon>
        <taxon>Ideonella</taxon>
    </lineage>
</organism>
<dbReference type="EMBL" id="JBBUTG010000008">
    <property type="protein sequence ID" value="MEK8032065.1"/>
    <property type="molecule type" value="Genomic_DNA"/>
</dbReference>
<evidence type="ECO:0008006" key="4">
    <source>
        <dbReference type="Google" id="ProtNLM"/>
    </source>
</evidence>
<feature type="transmembrane region" description="Helical" evidence="1">
    <location>
        <begin position="123"/>
        <end position="147"/>
    </location>
</feature>
<dbReference type="Gene3D" id="3.40.50.1820">
    <property type="entry name" value="alpha/beta hydrolase"/>
    <property type="match status" value="1"/>
</dbReference>
<dbReference type="SUPFAM" id="SSF53474">
    <property type="entry name" value="alpha/beta-Hydrolases"/>
    <property type="match status" value="1"/>
</dbReference>
<dbReference type="Proteomes" id="UP001371218">
    <property type="component" value="Unassembled WGS sequence"/>
</dbReference>
<comment type="caution">
    <text evidence="2">The sequence shown here is derived from an EMBL/GenBank/DDBJ whole genome shotgun (WGS) entry which is preliminary data.</text>
</comment>